<feature type="region of interest" description="Disordered" evidence="1">
    <location>
        <begin position="1"/>
        <end position="63"/>
    </location>
</feature>
<evidence type="ECO:0000313" key="3">
    <source>
        <dbReference type="Proteomes" id="UP000325811"/>
    </source>
</evidence>
<reference evidence="2 3" key="1">
    <citation type="submission" date="2019-08" db="EMBL/GenBank/DDBJ databases">
        <authorList>
            <person name="Herpell B J."/>
        </authorList>
    </citation>
    <scope>NUCLEOTIDE SEQUENCE [LARGE SCALE GENOMIC DNA]</scope>
    <source>
        <strain evidence="3">Msb3</strain>
    </source>
</reference>
<proteinExistence type="predicted"/>
<name>A0A5Q4ZBB2_9BURK</name>
<dbReference type="KEGG" id="pdio:PDMSB3_1815"/>
<feature type="compositionally biased region" description="Basic residues" evidence="1">
    <location>
        <begin position="24"/>
        <end position="34"/>
    </location>
</feature>
<feature type="compositionally biased region" description="Basic and acidic residues" evidence="1">
    <location>
        <begin position="35"/>
        <end position="46"/>
    </location>
</feature>
<evidence type="ECO:0000256" key="1">
    <source>
        <dbReference type="SAM" id="MobiDB-lite"/>
    </source>
</evidence>
<accession>A0A5Q4ZBB2</accession>
<dbReference type="EMBL" id="LR699553">
    <property type="protein sequence ID" value="VVD28271.1"/>
    <property type="molecule type" value="Genomic_DNA"/>
</dbReference>
<sequence length="232" mass="25615">MRDRRAVRAQAFPAALARTDSRGRRAGRQRARARRMAERPVRDSGHSDPGADQSGGRRHGKLVRTAGVRRLAMVRDSLVRDHGRGCRRHAENALRLWRAAGFCAAARVDHRAQYAGSPRVPAGCGRARRFDQRAADADRRGTGAGAREPRAVAAWVERTARRRLQALGTLYAVHQQLNPENGGFKRVAVRGPLYQIVVDCVTLSGTTLPDAVIPRVAMLAKRRGWQLANVRS</sequence>
<keyword evidence="3" id="KW-1185">Reference proteome</keyword>
<organism evidence="2 3">
    <name type="scientific">Paraburkholderia dioscoreae</name>
    <dbReference type="NCBI Taxonomy" id="2604047"/>
    <lineage>
        <taxon>Bacteria</taxon>
        <taxon>Pseudomonadati</taxon>
        <taxon>Pseudomonadota</taxon>
        <taxon>Betaproteobacteria</taxon>
        <taxon>Burkholderiales</taxon>
        <taxon>Burkholderiaceae</taxon>
        <taxon>Paraburkholderia</taxon>
    </lineage>
</organism>
<gene>
    <name evidence="2" type="ORF">PDMSB3_1815</name>
</gene>
<dbReference type="AlphaFoldDB" id="A0A5Q4ZBB2"/>
<protein>
    <submittedName>
        <fullName evidence="2">Uncharacterized protein</fullName>
    </submittedName>
</protein>
<evidence type="ECO:0000313" key="2">
    <source>
        <dbReference type="EMBL" id="VVD28271.1"/>
    </source>
</evidence>
<dbReference type="Proteomes" id="UP000325811">
    <property type="component" value="Chromosome I"/>
</dbReference>